<proteinExistence type="evidence at transcript level"/>
<organism evidence="2">
    <name type="scientific">Picea sitchensis</name>
    <name type="common">Sitka spruce</name>
    <name type="synonym">Pinus sitchensis</name>
    <dbReference type="NCBI Taxonomy" id="3332"/>
    <lineage>
        <taxon>Eukaryota</taxon>
        <taxon>Viridiplantae</taxon>
        <taxon>Streptophyta</taxon>
        <taxon>Embryophyta</taxon>
        <taxon>Tracheophyta</taxon>
        <taxon>Spermatophyta</taxon>
        <taxon>Pinopsida</taxon>
        <taxon>Pinidae</taxon>
        <taxon>Conifers I</taxon>
        <taxon>Pinales</taxon>
        <taxon>Pinaceae</taxon>
        <taxon>Picea</taxon>
    </lineage>
</organism>
<accession>D5ADK5</accession>
<sequence length="60" mass="7199">MNVLFFFRVFFTKMTSFLFNLDMAASQLKYFQPWMTDDDEPFIHALDQEREAGGLDHCVW</sequence>
<name>D5ADK5_PICSI</name>
<dbReference type="AlphaFoldDB" id="D5ADK5"/>
<feature type="chain" id="PRO_5003068233" evidence="1">
    <location>
        <begin position="17"/>
        <end position="60"/>
    </location>
</feature>
<evidence type="ECO:0000256" key="1">
    <source>
        <dbReference type="SAM" id="SignalP"/>
    </source>
</evidence>
<dbReference type="EMBL" id="BT124370">
    <property type="protein sequence ID" value="ADE77624.1"/>
    <property type="molecule type" value="mRNA"/>
</dbReference>
<feature type="signal peptide" evidence="1">
    <location>
        <begin position="1"/>
        <end position="16"/>
    </location>
</feature>
<keyword evidence="1" id="KW-0732">Signal</keyword>
<protein>
    <submittedName>
        <fullName evidence="2">Uncharacterized protein</fullName>
    </submittedName>
</protein>
<reference evidence="2" key="1">
    <citation type="submission" date="2010-04" db="EMBL/GenBank/DDBJ databases">
        <authorList>
            <person name="Reid K.E."/>
            <person name="Liao N."/>
            <person name="Chan S."/>
            <person name="Docking R."/>
            <person name="Taylor G."/>
            <person name="Moore R."/>
            <person name="Mayo M."/>
            <person name="Munro S."/>
            <person name="King J."/>
            <person name="Yanchuk A."/>
            <person name="Holt R."/>
            <person name="Jones S."/>
            <person name="Marra M."/>
            <person name="Ritland C.E."/>
            <person name="Ritland K."/>
            <person name="Bohlmann J."/>
        </authorList>
    </citation>
    <scope>NUCLEOTIDE SEQUENCE</scope>
    <source>
        <tissue evidence="2">Bud</tissue>
    </source>
</reference>
<evidence type="ECO:0000313" key="2">
    <source>
        <dbReference type="EMBL" id="ADE77624.1"/>
    </source>
</evidence>